<reference evidence="1 2" key="1">
    <citation type="journal article" date="2023" name="Front. Microbiol.">
        <title>Ralstonia chuxiongensis sp. nov., Ralstonia mojiangensis sp. nov., and Ralstonia soli sp. nov., isolated from tobacco fields, are three novel species in the family Burkholderiaceae.</title>
        <authorList>
            <person name="Lu C.H."/>
            <person name="Zhang Y.Y."/>
            <person name="Jiang N."/>
            <person name="Chen W."/>
            <person name="Shao X."/>
            <person name="Zhao Z.M."/>
            <person name="Lu W.L."/>
            <person name="Hu X."/>
            <person name="Xi Y.X."/>
            <person name="Zou S.Y."/>
            <person name="Wei Q.J."/>
            <person name="Lin Z.L."/>
            <person name="Gong L."/>
            <person name="Gai X.T."/>
            <person name="Zhang L.Q."/>
            <person name="Li J.Y."/>
            <person name="Jin Y."/>
            <person name="Xia Z.Y."/>
        </authorList>
    </citation>
    <scope>NUCLEOTIDE SEQUENCE [LARGE SCALE GENOMIC DNA]</scope>
    <source>
        <strain evidence="1 2">22TCJT01-1</strain>
    </source>
</reference>
<comment type="caution">
    <text evidence="1">The sequence shown here is derived from an EMBL/GenBank/DDBJ whole genome shotgun (WGS) entry which is preliminary data.</text>
</comment>
<keyword evidence="2" id="KW-1185">Reference proteome</keyword>
<evidence type="ECO:0000313" key="1">
    <source>
        <dbReference type="EMBL" id="MCT7311129.1"/>
    </source>
</evidence>
<proteinExistence type="predicted"/>
<accession>A0ABT2L7E7</accession>
<protein>
    <submittedName>
        <fullName evidence="1">Uncharacterized protein</fullName>
    </submittedName>
</protein>
<dbReference type="Proteomes" id="UP001164420">
    <property type="component" value="Unassembled WGS sequence"/>
</dbReference>
<organism evidence="1 2">
    <name type="scientific">Ralstonia mojiangensis</name>
    <dbReference type="NCBI Taxonomy" id="2953895"/>
    <lineage>
        <taxon>Bacteria</taxon>
        <taxon>Pseudomonadati</taxon>
        <taxon>Pseudomonadota</taxon>
        <taxon>Betaproteobacteria</taxon>
        <taxon>Burkholderiales</taxon>
        <taxon>Burkholderiaceae</taxon>
        <taxon>Ralstonia</taxon>
    </lineage>
</organism>
<evidence type="ECO:0000313" key="2">
    <source>
        <dbReference type="Proteomes" id="UP001164420"/>
    </source>
</evidence>
<dbReference type="EMBL" id="JAOCQI010000001">
    <property type="protein sequence ID" value="MCT7311129.1"/>
    <property type="molecule type" value="Genomic_DNA"/>
</dbReference>
<dbReference type="RefSeq" id="WP_260780587.1">
    <property type="nucleotide sequence ID" value="NZ_JAOCQI010000001.1"/>
</dbReference>
<sequence>MTTFIVIALFLLFLLWSAFVGWGLPKPFSLRICQGASWRRAFPSASKFEIREFLLVFVGAFALPARQKLMLRPDDEILAVYRALYPSRWTPDALELETLAEDVEKRYGLEFRRIWNERLSLGALFALTQQHSHGMPVSPPDAFP</sequence>
<name>A0ABT2L7E7_9RALS</name>
<gene>
    <name evidence="1" type="ORF">N5J06_09250</name>
</gene>